<sequence length="42" mass="4636">MLEHKKTPKEVSFLCFAHAASISLSKSLLSSTLVIYKVNLSN</sequence>
<evidence type="ECO:0000313" key="1">
    <source>
        <dbReference type="EMBL" id="MBX46831.1"/>
    </source>
</evidence>
<protein>
    <submittedName>
        <fullName evidence="1">Uncharacterized protein</fullName>
    </submittedName>
</protein>
<organism evidence="1">
    <name type="scientific">Rhizophora mucronata</name>
    <name type="common">Asiatic mangrove</name>
    <dbReference type="NCBI Taxonomy" id="61149"/>
    <lineage>
        <taxon>Eukaryota</taxon>
        <taxon>Viridiplantae</taxon>
        <taxon>Streptophyta</taxon>
        <taxon>Embryophyta</taxon>
        <taxon>Tracheophyta</taxon>
        <taxon>Spermatophyta</taxon>
        <taxon>Magnoliopsida</taxon>
        <taxon>eudicotyledons</taxon>
        <taxon>Gunneridae</taxon>
        <taxon>Pentapetalae</taxon>
        <taxon>rosids</taxon>
        <taxon>fabids</taxon>
        <taxon>Malpighiales</taxon>
        <taxon>Rhizophoraceae</taxon>
        <taxon>Rhizophora</taxon>
    </lineage>
</organism>
<dbReference type="AlphaFoldDB" id="A0A2P2NWV2"/>
<dbReference type="EMBL" id="GGEC01066347">
    <property type="protein sequence ID" value="MBX46831.1"/>
    <property type="molecule type" value="Transcribed_RNA"/>
</dbReference>
<proteinExistence type="predicted"/>
<reference evidence="1" key="1">
    <citation type="submission" date="2018-02" db="EMBL/GenBank/DDBJ databases">
        <title>Rhizophora mucronata_Transcriptome.</title>
        <authorList>
            <person name="Meera S.P."/>
            <person name="Sreeshan A."/>
            <person name="Augustine A."/>
        </authorList>
    </citation>
    <scope>NUCLEOTIDE SEQUENCE</scope>
    <source>
        <tissue evidence="1">Leaf</tissue>
    </source>
</reference>
<name>A0A2P2NWV2_RHIMU</name>
<accession>A0A2P2NWV2</accession>